<name>A0A240F781_9VIRU</name>
<reference evidence="3" key="1">
    <citation type="journal article" date="2017" name="ISME J.">
        <title>Novel chaperonins are prevalent in the virioplankton and demonstrate links to viral biology and ecology.</title>
        <authorList>
            <person name="Marine R.L."/>
            <person name="Nasko D.J."/>
            <person name="Wray J."/>
            <person name="Polson S.W."/>
            <person name="Wommack K.E."/>
        </authorList>
    </citation>
    <scope>NUCLEOTIDE SEQUENCE</scope>
</reference>
<proteinExistence type="inferred from homology"/>
<evidence type="ECO:0000256" key="2">
    <source>
        <dbReference type="ARBA" id="ARBA00023186"/>
    </source>
</evidence>
<evidence type="ECO:0000256" key="1">
    <source>
        <dbReference type="ARBA" id="ARBA00006607"/>
    </source>
</evidence>
<dbReference type="Gene3D" id="1.10.560.10">
    <property type="entry name" value="GroEL-like equatorial domain"/>
    <property type="match status" value="1"/>
</dbReference>
<dbReference type="GO" id="GO:0140662">
    <property type="term" value="F:ATP-dependent protein folding chaperone"/>
    <property type="evidence" value="ECO:0007669"/>
    <property type="project" value="InterPro"/>
</dbReference>
<dbReference type="NCBIfam" id="NF009487">
    <property type="entry name" value="PRK12849.1"/>
    <property type="match status" value="1"/>
</dbReference>
<dbReference type="InterPro" id="IPR027410">
    <property type="entry name" value="TCP-1-like_intermed_sf"/>
</dbReference>
<protein>
    <submittedName>
        <fullName evidence="3">Chaperonin GroEL</fullName>
    </submittedName>
</protein>
<dbReference type="Gene3D" id="3.30.260.10">
    <property type="entry name" value="TCP-1-like chaperonin intermediate domain"/>
    <property type="match status" value="1"/>
</dbReference>
<keyword evidence="2" id="KW-0143">Chaperone</keyword>
<dbReference type="SUPFAM" id="SSF52029">
    <property type="entry name" value="GroEL apical domain-like"/>
    <property type="match status" value="1"/>
</dbReference>
<sequence>MNESGYTPKNLKFGKEGRDKLINGIKTISNAVKSTLGPSGQTVLIESPNHTHGITVTKDGVTVAKAVSLIDPVENLAVRMMKEAADRTASSAGDGTTTAIVLTEALVLKGMELIDETNKTEVLRDMVKITEDVVKELKRKSKKVTKKNLKDVATISANNDPELGKIIADVYGDVGENGIVTVDRSQTSETYYESTRGIKVDRGYSSPLFINDQKKDECILEDTYVLVSDAEIANILNIETILKPIIQENKKLLIIAPCSSNVLNTLAANVMKSNLKVCVVQPPNFGYKQHELMQDIAISVGATYFSEKTGDDLSIMTMADLGHAAKIIAGDKSTIIIKDEDTHSEVIDERVEQLWEQHKNTTNKDAKEFILSRIASLTGGIGVIYAGGKTDLEQKELYDRIDDAVCAVRSALEEGIVTGGGLSLWEISNDMFEWEDIYSSDAVKIMEKALKEPLNQIIRNAGGNVDDIVEAMLEEGDYNYGYNSKTGEYGDMYKMGVIDPLKVTKNALQNAVSVAVTILSTNAIITMARSYEEK</sequence>
<accession>A0A240F781</accession>
<dbReference type="GO" id="GO:0042026">
    <property type="term" value="P:protein refolding"/>
    <property type="evidence" value="ECO:0007669"/>
    <property type="project" value="InterPro"/>
</dbReference>
<dbReference type="NCBIfam" id="NF000592">
    <property type="entry name" value="PRK00013.1"/>
    <property type="match status" value="1"/>
</dbReference>
<dbReference type="EMBL" id="KU595483">
    <property type="protein sequence ID" value="AQM32649.1"/>
    <property type="molecule type" value="Genomic_DNA"/>
</dbReference>
<dbReference type="Gene3D" id="3.50.7.10">
    <property type="entry name" value="GroEL"/>
    <property type="match status" value="1"/>
</dbReference>
<dbReference type="PANTHER" id="PTHR45633">
    <property type="entry name" value="60 KDA HEAT SHOCK PROTEIN, MITOCHONDRIAL"/>
    <property type="match status" value="1"/>
</dbReference>
<comment type="similarity">
    <text evidence="1">Belongs to the chaperonin (HSP60) family.</text>
</comment>
<dbReference type="InterPro" id="IPR002423">
    <property type="entry name" value="Cpn60/GroEL/TCP-1"/>
</dbReference>
<dbReference type="SUPFAM" id="SSF48592">
    <property type="entry name" value="GroEL equatorial domain-like"/>
    <property type="match status" value="1"/>
</dbReference>
<dbReference type="InterPro" id="IPR027413">
    <property type="entry name" value="GROEL-like_equatorial_sf"/>
</dbReference>
<dbReference type="GO" id="GO:0005524">
    <property type="term" value="F:ATP binding"/>
    <property type="evidence" value="ECO:0007669"/>
    <property type="project" value="InterPro"/>
</dbReference>
<dbReference type="SUPFAM" id="SSF54849">
    <property type="entry name" value="GroEL-intermediate domain like"/>
    <property type="match status" value="1"/>
</dbReference>
<dbReference type="InterPro" id="IPR027409">
    <property type="entry name" value="GroEL-like_apical_dom_sf"/>
</dbReference>
<gene>
    <name evidence="3" type="primary">GroEL</name>
</gene>
<dbReference type="PRINTS" id="PR00298">
    <property type="entry name" value="CHAPERONIN60"/>
</dbReference>
<dbReference type="FunFam" id="3.50.7.10:FF:000001">
    <property type="entry name" value="60 kDa chaperonin"/>
    <property type="match status" value="1"/>
</dbReference>
<dbReference type="Pfam" id="PF00118">
    <property type="entry name" value="Cpn60_TCP1"/>
    <property type="match status" value="1"/>
</dbReference>
<organism evidence="3">
    <name type="scientific">uncultured virus</name>
    <dbReference type="NCBI Taxonomy" id="340016"/>
    <lineage>
        <taxon>Viruses</taxon>
        <taxon>environmental samples</taxon>
    </lineage>
</organism>
<evidence type="ECO:0000313" key="3">
    <source>
        <dbReference type="EMBL" id="AQM32649.1"/>
    </source>
</evidence>
<dbReference type="InterPro" id="IPR001844">
    <property type="entry name" value="Cpn60/GroEL"/>
</dbReference>